<feature type="region of interest" description="Disordered" evidence="2">
    <location>
        <begin position="504"/>
        <end position="593"/>
    </location>
</feature>
<sequence length="882" mass="99612">MGCNMCVVNRPEEQYRIMFQLKGRRTSHLSQDKDGHSHDPLLLQVVRKGHRRKAGTATGGARLMAITDCVDNSTQTDISFQNFVGAGRENYTGCSSPKPPPSPPLPPMVESYLLNDLTLDHDSADANDYFDAANHEVDRQEELEYEEVELYKSSQQDKLGLTVCYRTDEEDDQGIYVGEVNPNSIAAKDGRIRKGDRILQINGIDVQNREEAVAILTREDSTNFSLLLARPEIEMETQMDPEDLDFELPVGMSVDTLNSSHLSNLYHHRQQRGQMGIHEVPLQSETPVLSLATLNNSQELDSGVGRTDESTRNEESSEHDILLGDEQTTASNTNTTNTPHSLRKFRPGRSSGGGGDTPSPLLHIRELHFSTDSLDCGGAGAGYLHDPVSTMMMPGLTEEECERYRELLEIKYRYERNIKTSNAGKSTEENKKSEDKEGDAEEKEKEVSLDENSNESLTPHEMALLEEELRHLEFKCRNILRAQKMQQLRERCLKAWLLEEEASARGPTELQSSPHHELSDIKELPERERSDKETSSAYNTGGESCRSTPLVSDHLSPVAQIEESGSPVQVRQRDRPSWSERGRSAANYSPSSYKKFNMNANINHKFHSLSREGTTRSLADGSTLGRSSRENSIHERTGGHSAESSPYFTRRQHSHRPKPERYQSCMQLGSSFKETIMDRTVEGESEALVGSSGRASPLSTFSPMLHTSPVKQSLDLPLSLPPASPRMEWKVKIRSDGTRYVVKRPVRDRLLKARAMKICEERSGMTTDDDAVSEMKMGRYWSKEERKQQLLKAREQRRRREFMMQCRLDYLRNQGQDSGKDGQQESGQPSTSILEISQKKSSKRRNRRILDNWITIQELLAHGSRSPDGTRVYNPLLSVTTV</sequence>
<keyword evidence="1" id="KW-0175">Coiled coil</keyword>
<feature type="compositionally biased region" description="Basic and acidic residues" evidence="2">
    <location>
        <begin position="306"/>
        <end position="322"/>
    </location>
</feature>
<reference evidence="4 5" key="1">
    <citation type="journal article" date="2019" name="Genome Biol. Evol.">
        <title>Whole-Genome Sequencing of the Giant Devil Catfish, Bagarius yarrelli.</title>
        <authorList>
            <person name="Jiang W."/>
            <person name="Lv Y."/>
            <person name="Cheng L."/>
            <person name="Yang K."/>
            <person name="Chao B."/>
            <person name="Wang X."/>
            <person name="Li Y."/>
            <person name="Pan X."/>
            <person name="You X."/>
            <person name="Zhang Y."/>
            <person name="Yang J."/>
            <person name="Li J."/>
            <person name="Zhang X."/>
            <person name="Liu S."/>
            <person name="Sun C."/>
            <person name="Yang J."/>
            <person name="Shi Q."/>
        </authorList>
    </citation>
    <scope>NUCLEOTIDE SEQUENCE [LARGE SCALE GENOMIC DNA]</scope>
    <source>
        <strain evidence="4">JWS20170419001</strain>
        <tissue evidence="4">Muscle</tissue>
    </source>
</reference>
<dbReference type="SMART" id="SM00228">
    <property type="entry name" value="PDZ"/>
    <property type="match status" value="1"/>
</dbReference>
<gene>
    <name evidence="4" type="ORF">Baya_13136</name>
</gene>
<organism evidence="4 5">
    <name type="scientific">Bagarius yarrelli</name>
    <name type="common">Goonch</name>
    <name type="synonym">Bagrus yarrelli</name>
    <dbReference type="NCBI Taxonomy" id="175774"/>
    <lineage>
        <taxon>Eukaryota</taxon>
        <taxon>Metazoa</taxon>
        <taxon>Chordata</taxon>
        <taxon>Craniata</taxon>
        <taxon>Vertebrata</taxon>
        <taxon>Euteleostomi</taxon>
        <taxon>Actinopterygii</taxon>
        <taxon>Neopterygii</taxon>
        <taxon>Teleostei</taxon>
        <taxon>Ostariophysi</taxon>
        <taxon>Siluriformes</taxon>
        <taxon>Sisoridae</taxon>
        <taxon>Sisorinae</taxon>
        <taxon>Bagarius</taxon>
    </lineage>
</organism>
<feature type="compositionally biased region" description="Polar residues" evidence="2">
    <location>
        <begin position="535"/>
        <end position="550"/>
    </location>
</feature>
<feature type="compositionally biased region" description="Low complexity" evidence="2">
    <location>
        <begin position="328"/>
        <end position="338"/>
    </location>
</feature>
<feature type="region of interest" description="Disordered" evidence="2">
    <location>
        <begin position="295"/>
        <end position="361"/>
    </location>
</feature>
<dbReference type="PANTHER" id="PTHR15545:SF4">
    <property type="entry name" value="PDZ DOMAIN-CONTAINING PROTEIN 4"/>
    <property type="match status" value="1"/>
</dbReference>
<feature type="domain" description="PDZ" evidence="3">
    <location>
        <begin position="147"/>
        <end position="216"/>
    </location>
</feature>
<feature type="region of interest" description="Disordered" evidence="2">
    <location>
        <begin position="610"/>
        <end position="661"/>
    </location>
</feature>
<feature type="compositionally biased region" description="Basic and acidic residues" evidence="2">
    <location>
        <begin position="514"/>
        <end position="534"/>
    </location>
</feature>
<dbReference type="PROSITE" id="PS50106">
    <property type="entry name" value="PDZ"/>
    <property type="match status" value="1"/>
</dbReference>
<accession>A0A556V6S4</accession>
<feature type="region of interest" description="Disordered" evidence="2">
    <location>
        <begin position="423"/>
        <end position="458"/>
    </location>
</feature>
<dbReference type="Proteomes" id="UP000319801">
    <property type="component" value="Unassembled WGS sequence"/>
</dbReference>
<dbReference type="InterPro" id="IPR036034">
    <property type="entry name" value="PDZ_sf"/>
</dbReference>
<dbReference type="Pfam" id="PF00595">
    <property type="entry name" value="PDZ"/>
    <property type="match status" value="1"/>
</dbReference>
<dbReference type="CDD" id="cd06716">
    <property type="entry name" value="PDZ2-PDZRN4-like"/>
    <property type="match status" value="1"/>
</dbReference>
<evidence type="ECO:0000259" key="3">
    <source>
        <dbReference type="PROSITE" id="PS50106"/>
    </source>
</evidence>
<dbReference type="Gene3D" id="2.30.42.10">
    <property type="match status" value="1"/>
</dbReference>
<dbReference type="AlphaFoldDB" id="A0A556V6S4"/>
<proteinExistence type="predicted"/>
<dbReference type="FunFam" id="2.30.42.10:FF:000028">
    <property type="entry name" value="PDZ domain containing ring finger 4"/>
    <property type="match status" value="1"/>
</dbReference>
<evidence type="ECO:0000256" key="2">
    <source>
        <dbReference type="SAM" id="MobiDB-lite"/>
    </source>
</evidence>
<feature type="compositionally biased region" description="Basic and acidic residues" evidence="2">
    <location>
        <begin position="571"/>
        <end position="583"/>
    </location>
</feature>
<dbReference type="OrthoDB" id="123971at2759"/>
<feature type="compositionally biased region" description="Basic and acidic residues" evidence="2">
    <location>
        <begin position="426"/>
        <end position="435"/>
    </location>
</feature>
<protein>
    <submittedName>
        <fullName evidence="4">PDZ domain-containing protein 4</fullName>
    </submittedName>
</protein>
<keyword evidence="5" id="KW-1185">Reference proteome</keyword>
<dbReference type="InterPro" id="IPR051971">
    <property type="entry name" value="E3_ubiquitin-PDZ_ligase"/>
</dbReference>
<feature type="compositionally biased region" description="Polar residues" evidence="2">
    <location>
        <begin position="824"/>
        <end position="835"/>
    </location>
</feature>
<feature type="region of interest" description="Disordered" evidence="2">
    <location>
        <begin position="813"/>
        <end position="841"/>
    </location>
</feature>
<name>A0A556V6S4_BAGYA</name>
<feature type="compositionally biased region" description="Basic and acidic residues" evidence="2">
    <location>
        <begin position="627"/>
        <end position="638"/>
    </location>
</feature>
<evidence type="ECO:0000313" key="4">
    <source>
        <dbReference type="EMBL" id="TSW62392.1"/>
    </source>
</evidence>
<dbReference type="InterPro" id="IPR001478">
    <property type="entry name" value="PDZ"/>
</dbReference>
<dbReference type="SUPFAM" id="SSF50156">
    <property type="entry name" value="PDZ domain-like"/>
    <property type="match status" value="1"/>
</dbReference>
<evidence type="ECO:0000313" key="5">
    <source>
        <dbReference type="Proteomes" id="UP000319801"/>
    </source>
</evidence>
<dbReference type="PANTHER" id="PTHR15545">
    <property type="entry name" value="PDZ DOMAIN CONTAINING RING FINGER PROTEIN 3, 4"/>
    <property type="match status" value="1"/>
</dbReference>
<comment type="caution">
    <text evidence="4">The sequence shown here is derived from an EMBL/GenBank/DDBJ whole genome shotgun (WGS) entry which is preliminary data.</text>
</comment>
<dbReference type="EMBL" id="VCAZ01000134">
    <property type="protein sequence ID" value="TSW62392.1"/>
    <property type="molecule type" value="Genomic_DNA"/>
</dbReference>
<evidence type="ECO:0000256" key="1">
    <source>
        <dbReference type="ARBA" id="ARBA00023054"/>
    </source>
</evidence>